<comment type="caution">
    <text evidence="4">The sequence shown here is derived from an EMBL/GenBank/DDBJ whole genome shotgun (WGS) entry which is preliminary data.</text>
</comment>
<reference evidence="5" key="1">
    <citation type="journal article" date="2019" name="Int. J. Syst. Evol. Microbiol.">
        <title>The Global Catalogue of Microorganisms (GCM) 10K type strain sequencing project: providing services to taxonomists for standard genome sequencing and annotation.</title>
        <authorList>
            <consortium name="The Broad Institute Genomics Platform"/>
            <consortium name="The Broad Institute Genome Sequencing Center for Infectious Disease"/>
            <person name="Wu L."/>
            <person name="Ma J."/>
        </authorList>
    </citation>
    <scope>NUCLEOTIDE SEQUENCE [LARGE SCALE GENOMIC DNA]</scope>
    <source>
        <strain evidence="5">JCM 11136</strain>
    </source>
</reference>
<keyword evidence="5" id="KW-1185">Reference proteome</keyword>
<dbReference type="PANTHER" id="PTHR33175">
    <property type="entry name" value="DNA-BINDING PROTEIN HU"/>
    <property type="match status" value="1"/>
</dbReference>
<gene>
    <name evidence="4" type="ORF">GCM10009560_16250</name>
</gene>
<dbReference type="SUPFAM" id="SSF47729">
    <property type="entry name" value="IHF-like DNA-binding proteins"/>
    <property type="match status" value="1"/>
</dbReference>
<comment type="similarity">
    <text evidence="3">Belongs to the bacterial histone-like protein family.</text>
</comment>
<evidence type="ECO:0000313" key="5">
    <source>
        <dbReference type="Proteomes" id="UP001501578"/>
    </source>
</evidence>
<dbReference type="Gene3D" id="4.10.520.10">
    <property type="entry name" value="IHF-like DNA-binding proteins"/>
    <property type="match status" value="1"/>
</dbReference>
<dbReference type="Pfam" id="PF00216">
    <property type="entry name" value="Bac_DNA_binding"/>
    <property type="match status" value="1"/>
</dbReference>
<dbReference type="InterPro" id="IPR010992">
    <property type="entry name" value="IHF-like_DNA-bd_dom_sf"/>
</dbReference>
<accession>A0ABP3ZBU3</accession>
<organism evidence="4 5">
    <name type="scientific">Nonomuraea longicatena</name>
    <dbReference type="NCBI Taxonomy" id="83682"/>
    <lineage>
        <taxon>Bacteria</taxon>
        <taxon>Bacillati</taxon>
        <taxon>Actinomycetota</taxon>
        <taxon>Actinomycetes</taxon>
        <taxon>Streptosporangiales</taxon>
        <taxon>Streptosporangiaceae</taxon>
        <taxon>Nonomuraea</taxon>
    </lineage>
</organism>
<protein>
    <recommendedName>
        <fullName evidence="6">DNA-binding protein</fullName>
    </recommendedName>
</protein>
<evidence type="ECO:0008006" key="6">
    <source>
        <dbReference type="Google" id="ProtNLM"/>
    </source>
</evidence>
<evidence type="ECO:0000256" key="1">
    <source>
        <dbReference type="ARBA" id="ARBA00023067"/>
    </source>
</evidence>
<dbReference type="PANTHER" id="PTHR33175:SF3">
    <property type="entry name" value="DNA-BINDING PROTEIN HU-BETA"/>
    <property type="match status" value="1"/>
</dbReference>
<sequence>MNKREFIAAVAAKAKLPKNEAAEVVNAVLDVIANTVATGEKVSITGFGSFEQVHKPARAARNPTTGVEVKVAESWAPKFRPGSDFKELVNVTGRQVANR</sequence>
<proteinExistence type="inferred from homology"/>
<dbReference type="EMBL" id="BAAAHQ010000007">
    <property type="protein sequence ID" value="GAA0918958.1"/>
    <property type="molecule type" value="Genomic_DNA"/>
</dbReference>
<dbReference type="Proteomes" id="UP001501578">
    <property type="component" value="Unassembled WGS sequence"/>
</dbReference>
<evidence type="ECO:0000256" key="2">
    <source>
        <dbReference type="ARBA" id="ARBA00023125"/>
    </source>
</evidence>
<evidence type="ECO:0000256" key="3">
    <source>
        <dbReference type="RuleBase" id="RU003939"/>
    </source>
</evidence>
<dbReference type="SMART" id="SM00411">
    <property type="entry name" value="BHL"/>
    <property type="match status" value="1"/>
</dbReference>
<keyword evidence="2" id="KW-0238">DNA-binding</keyword>
<dbReference type="PRINTS" id="PR01727">
    <property type="entry name" value="DNABINDINGHU"/>
</dbReference>
<dbReference type="PROSITE" id="PS00045">
    <property type="entry name" value="HISTONE_LIKE"/>
    <property type="match status" value="1"/>
</dbReference>
<keyword evidence="1" id="KW-0226">DNA condensation</keyword>
<dbReference type="InterPro" id="IPR020816">
    <property type="entry name" value="Histone-like_DNA-bd_CS"/>
</dbReference>
<dbReference type="InterPro" id="IPR000119">
    <property type="entry name" value="Hist_DNA-bd"/>
</dbReference>
<dbReference type="CDD" id="cd13831">
    <property type="entry name" value="HU"/>
    <property type="match status" value="1"/>
</dbReference>
<dbReference type="RefSeq" id="WP_343949091.1">
    <property type="nucleotide sequence ID" value="NZ_BAAAHQ010000007.1"/>
</dbReference>
<name>A0ABP3ZBU3_9ACTN</name>
<evidence type="ECO:0000313" key="4">
    <source>
        <dbReference type="EMBL" id="GAA0918958.1"/>
    </source>
</evidence>